<dbReference type="EnsemblProtists" id="EKX37194">
    <property type="protein sequence ID" value="EKX37194"/>
    <property type="gene ID" value="GUITHDRAFT_116608"/>
</dbReference>
<dbReference type="AlphaFoldDB" id="L1IMS8"/>
<dbReference type="RefSeq" id="XP_005824174.1">
    <property type="nucleotide sequence ID" value="XM_005824117.1"/>
</dbReference>
<feature type="region of interest" description="Disordered" evidence="1">
    <location>
        <begin position="21"/>
        <end position="59"/>
    </location>
</feature>
<evidence type="ECO:0000256" key="1">
    <source>
        <dbReference type="SAM" id="MobiDB-lite"/>
    </source>
</evidence>
<reference evidence="5" key="2">
    <citation type="submission" date="2012-11" db="EMBL/GenBank/DDBJ databases">
        <authorList>
            <person name="Kuo A."/>
            <person name="Curtis B.A."/>
            <person name="Tanifuji G."/>
            <person name="Burki F."/>
            <person name="Gruber A."/>
            <person name="Irimia M."/>
            <person name="Maruyama S."/>
            <person name="Arias M.C."/>
            <person name="Ball S.G."/>
            <person name="Gile G.H."/>
            <person name="Hirakawa Y."/>
            <person name="Hopkins J.F."/>
            <person name="Rensing S.A."/>
            <person name="Schmutz J."/>
            <person name="Symeonidi A."/>
            <person name="Elias M."/>
            <person name="Eveleigh R.J."/>
            <person name="Herman E.K."/>
            <person name="Klute M.J."/>
            <person name="Nakayama T."/>
            <person name="Obornik M."/>
            <person name="Reyes-Prieto A."/>
            <person name="Armbrust E.V."/>
            <person name="Aves S.J."/>
            <person name="Beiko R.G."/>
            <person name="Coutinho P."/>
            <person name="Dacks J.B."/>
            <person name="Durnford D.G."/>
            <person name="Fast N.M."/>
            <person name="Green B.R."/>
            <person name="Grisdale C."/>
            <person name="Hempe F."/>
            <person name="Henrissat B."/>
            <person name="Hoppner M.P."/>
            <person name="Ishida K.-I."/>
            <person name="Kim E."/>
            <person name="Koreny L."/>
            <person name="Kroth P.G."/>
            <person name="Liu Y."/>
            <person name="Malik S.-B."/>
            <person name="Maier U.G."/>
            <person name="McRose D."/>
            <person name="Mock T."/>
            <person name="Neilson J.A."/>
            <person name="Onodera N.T."/>
            <person name="Poole A.M."/>
            <person name="Pritham E.J."/>
            <person name="Richards T.A."/>
            <person name="Rocap G."/>
            <person name="Roy S.W."/>
            <person name="Sarai C."/>
            <person name="Schaack S."/>
            <person name="Shirato S."/>
            <person name="Slamovits C.H."/>
            <person name="Spencer D.F."/>
            <person name="Suzuki S."/>
            <person name="Worden A.Z."/>
            <person name="Zauner S."/>
            <person name="Barry K."/>
            <person name="Bell C."/>
            <person name="Bharti A.K."/>
            <person name="Crow J.A."/>
            <person name="Grimwood J."/>
            <person name="Kramer R."/>
            <person name="Lindquist E."/>
            <person name="Lucas S."/>
            <person name="Salamov A."/>
            <person name="McFadden G.I."/>
            <person name="Lane C.E."/>
            <person name="Keeling P.J."/>
            <person name="Gray M.W."/>
            <person name="Grigoriev I.V."/>
            <person name="Archibald J.M."/>
        </authorList>
    </citation>
    <scope>NUCLEOTIDE SEQUENCE</scope>
    <source>
        <strain evidence="5">CCMP2712</strain>
    </source>
</reference>
<dbReference type="Proteomes" id="UP000011087">
    <property type="component" value="Unassembled WGS sequence"/>
</dbReference>
<dbReference type="eggNOG" id="ENOG502SD8M">
    <property type="taxonomic scope" value="Eukaryota"/>
</dbReference>
<keyword evidence="2" id="KW-0472">Membrane</keyword>
<dbReference type="GeneID" id="17293935"/>
<keyword evidence="2" id="KW-0812">Transmembrane</keyword>
<reference evidence="4" key="3">
    <citation type="submission" date="2015-06" db="UniProtKB">
        <authorList>
            <consortium name="EnsemblProtists"/>
        </authorList>
    </citation>
    <scope>IDENTIFICATION</scope>
</reference>
<proteinExistence type="predicted"/>
<organism evidence="3">
    <name type="scientific">Guillardia theta (strain CCMP2712)</name>
    <name type="common">Cryptophyte</name>
    <dbReference type="NCBI Taxonomy" id="905079"/>
    <lineage>
        <taxon>Eukaryota</taxon>
        <taxon>Cryptophyceae</taxon>
        <taxon>Pyrenomonadales</taxon>
        <taxon>Geminigeraceae</taxon>
        <taxon>Guillardia</taxon>
    </lineage>
</organism>
<keyword evidence="5" id="KW-1185">Reference proteome</keyword>
<evidence type="ECO:0000313" key="3">
    <source>
        <dbReference type="EMBL" id="EKX37194.1"/>
    </source>
</evidence>
<gene>
    <name evidence="3" type="ORF">GUITHDRAFT_116608</name>
</gene>
<dbReference type="EMBL" id="JH993062">
    <property type="protein sequence ID" value="EKX37194.1"/>
    <property type="molecule type" value="Genomic_DNA"/>
</dbReference>
<evidence type="ECO:0000313" key="5">
    <source>
        <dbReference type="Proteomes" id="UP000011087"/>
    </source>
</evidence>
<accession>L1IMS8</accession>
<dbReference type="PaxDb" id="55529-EKX37194"/>
<dbReference type="OrthoDB" id="75100at2759"/>
<evidence type="ECO:0000256" key="2">
    <source>
        <dbReference type="SAM" id="Phobius"/>
    </source>
</evidence>
<name>L1IMS8_GUITC</name>
<reference evidence="3 5" key="1">
    <citation type="journal article" date="2012" name="Nature">
        <title>Algal genomes reveal evolutionary mosaicism and the fate of nucleomorphs.</title>
        <authorList>
            <consortium name="DOE Joint Genome Institute"/>
            <person name="Curtis B.A."/>
            <person name="Tanifuji G."/>
            <person name="Burki F."/>
            <person name="Gruber A."/>
            <person name="Irimia M."/>
            <person name="Maruyama S."/>
            <person name="Arias M.C."/>
            <person name="Ball S.G."/>
            <person name="Gile G.H."/>
            <person name="Hirakawa Y."/>
            <person name="Hopkins J.F."/>
            <person name="Kuo A."/>
            <person name="Rensing S.A."/>
            <person name="Schmutz J."/>
            <person name="Symeonidi A."/>
            <person name="Elias M."/>
            <person name="Eveleigh R.J."/>
            <person name="Herman E.K."/>
            <person name="Klute M.J."/>
            <person name="Nakayama T."/>
            <person name="Obornik M."/>
            <person name="Reyes-Prieto A."/>
            <person name="Armbrust E.V."/>
            <person name="Aves S.J."/>
            <person name="Beiko R.G."/>
            <person name="Coutinho P."/>
            <person name="Dacks J.B."/>
            <person name="Durnford D.G."/>
            <person name="Fast N.M."/>
            <person name="Green B.R."/>
            <person name="Grisdale C.J."/>
            <person name="Hempel F."/>
            <person name="Henrissat B."/>
            <person name="Hoppner M.P."/>
            <person name="Ishida K."/>
            <person name="Kim E."/>
            <person name="Koreny L."/>
            <person name="Kroth P.G."/>
            <person name="Liu Y."/>
            <person name="Malik S.B."/>
            <person name="Maier U.G."/>
            <person name="McRose D."/>
            <person name="Mock T."/>
            <person name="Neilson J.A."/>
            <person name="Onodera N.T."/>
            <person name="Poole A.M."/>
            <person name="Pritham E.J."/>
            <person name="Richards T.A."/>
            <person name="Rocap G."/>
            <person name="Roy S.W."/>
            <person name="Sarai C."/>
            <person name="Schaack S."/>
            <person name="Shirato S."/>
            <person name="Slamovits C.H."/>
            <person name="Spencer D.F."/>
            <person name="Suzuki S."/>
            <person name="Worden A.Z."/>
            <person name="Zauner S."/>
            <person name="Barry K."/>
            <person name="Bell C."/>
            <person name="Bharti A.K."/>
            <person name="Crow J.A."/>
            <person name="Grimwood J."/>
            <person name="Kramer R."/>
            <person name="Lindquist E."/>
            <person name="Lucas S."/>
            <person name="Salamov A."/>
            <person name="McFadden G.I."/>
            <person name="Lane C.E."/>
            <person name="Keeling P.J."/>
            <person name="Gray M.W."/>
            <person name="Grigoriev I.V."/>
            <person name="Archibald J.M."/>
        </authorList>
    </citation>
    <scope>NUCLEOTIDE SEQUENCE</scope>
    <source>
        <strain evidence="3 5">CCMP2712</strain>
    </source>
</reference>
<evidence type="ECO:0000313" key="4">
    <source>
        <dbReference type="EnsemblProtists" id="EKX37194"/>
    </source>
</evidence>
<protein>
    <submittedName>
        <fullName evidence="3 4">Uncharacterized protein</fullName>
    </submittedName>
</protein>
<feature type="transmembrane region" description="Helical" evidence="2">
    <location>
        <begin position="77"/>
        <end position="98"/>
    </location>
</feature>
<keyword evidence="2" id="KW-1133">Transmembrane helix</keyword>
<dbReference type="KEGG" id="gtt:GUITHDRAFT_116608"/>
<sequence>MSGRLSWLFFEKKEVWESKAKATTNTRDMADDEMSASQLRQRYGRGGSAPDNSLSASQLRGRYGVENKDFSKGDGGGAMMIVMVVAAIAVIVGALVFFMQKS</sequence>
<dbReference type="OMA" id="MYVLMAK"/>
<dbReference type="HOGENOM" id="CLU_2282838_0_0_1"/>